<keyword evidence="1" id="KW-0805">Transcription regulation</keyword>
<dbReference type="PROSITE" id="PS50943">
    <property type="entry name" value="HTH_CROC1"/>
    <property type="match status" value="1"/>
</dbReference>
<dbReference type="PANTHER" id="PTHR46797">
    <property type="entry name" value="HTH-TYPE TRANSCRIPTIONAL REGULATOR"/>
    <property type="match status" value="1"/>
</dbReference>
<evidence type="ECO:0000256" key="3">
    <source>
        <dbReference type="ARBA" id="ARBA00023163"/>
    </source>
</evidence>
<name>A0ABX2K6H5_9MYCO</name>
<dbReference type="RefSeq" id="WP_174400341.1">
    <property type="nucleotide sequence ID" value="NZ_VBSB01000017.1"/>
</dbReference>
<dbReference type="Pfam" id="PF01381">
    <property type="entry name" value="HTH_3"/>
    <property type="match status" value="1"/>
</dbReference>
<feature type="domain" description="HTH cro/C1-type" evidence="4">
    <location>
        <begin position="20"/>
        <end position="74"/>
    </location>
</feature>
<dbReference type="InterPro" id="IPR010982">
    <property type="entry name" value="Lambda_DNA-bd_dom_sf"/>
</dbReference>
<organism evidence="5 6">
    <name type="scientific">Mycolicibacterium sphagni</name>
    <dbReference type="NCBI Taxonomy" id="1786"/>
    <lineage>
        <taxon>Bacteria</taxon>
        <taxon>Bacillati</taxon>
        <taxon>Actinomycetota</taxon>
        <taxon>Actinomycetes</taxon>
        <taxon>Mycobacteriales</taxon>
        <taxon>Mycobacteriaceae</taxon>
        <taxon>Mycolicibacterium</taxon>
    </lineage>
</organism>
<dbReference type="PANTHER" id="PTHR46797:SF23">
    <property type="entry name" value="HTH-TYPE TRANSCRIPTIONAL REGULATOR SUTR"/>
    <property type="match status" value="1"/>
</dbReference>
<evidence type="ECO:0000313" key="6">
    <source>
        <dbReference type="Proteomes" id="UP000708347"/>
    </source>
</evidence>
<gene>
    <name evidence="5" type="ORF">FEG63_24115</name>
</gene>
<keyword evidence="6" id="KW-1185">Reference proteome</keyword>
<evidence type="ECO:0000256" key="1">
    <source>
        <dbReference type="ARBA" id="ARBA00023015"/>
    </source>
</evidence>
<reference evidence="5 6" key="1">
    <citation type="submission" date="2019-05" db="EMBL/GenBank/DDBJ databases">
        <title>Mycolicibacterium sphagni ENV482 genome assembly.</title>
        <authorList>
            <person name="Chen W."/>
            <person name="Faulkner N.W."/>
            <person name="Hyman M.R."/>
        </authorList>
    </citation>
    <scope>NUCLEOTIDE SEQUENCE [LARGE SCALE GENOMIC DNA]</scope>
    <source>
        <strain evidence="5 6">ENV482</strain>
    </source>
</reference>
<keyword evidence="2" id="KW-0238">DNA-binding</keyword>
<evidence type="ECO:0000313" key="5">
    <source>
        <dbReference type="EMBL" id="NTY62626.1"/>
    </source>
</evidence>
<sequence length="91" mass="9654">MSKKHTDDDPAVLERLGANINARRVQLGLSQGDLAGSAEIDRTYVSQVENGRKSVTISMLARISKALSTTPSALTQGIMSDSAEEAEHQGA</sequence>
<dbReference type="SUPFAM" id="SSF47413">
    <property type="entry name" value="lambda repressor-like DNA-binding domains"/>
    <property type="match status" value="1"/>
</dbReference>
<dbReference type="CDD" id="cd00093">
    <property type="entry name" value="HTH_XRE"/>
    <property type="match status" value="1"/>
</dbReference>
<dbReference type="InterPro" id="IPR050807">
    <property type="entry name" value="TransReg_Diox_bact_type"/>
</dbReference>
<dbReference type="InterPro" id="IPR001387">
    <property type="entry name" value="Cro/C1-type_HTH"/>
</dbReference>
<protein>
    <submittedName>
        <fullName evidence="5">Helix-turn-helix transcriptional regulator</fullName>
    </submittedName>
</protein>
<dbReference type="EMBL" id="VBSB01000017">
    <property type="protein sequence ID" value="NTY62626.1"/>
    <property type="molecule type" value="Genomic_DNA"/>
</dbReference>
<keyword evidence="3" id="KW-0804">Transcription</keyword>
<dbReference type="Proteomes" id="UP000708347">
    <property type="component" value="Unassembled WGS sequence"/>
</dbReference>
<accession>A0ABX2K6H5</accession>
<evidence type="ECO:0000259" key="4">
    <source>
        <dbReference type="PROSITE" id="PS50943"/>
    </source>
</evidence>
<evidence type="ECO:0000256" key="2">
    <source>
        <dbReference type="ARBA" id="ARBA00023125"/>
    </source>
</evidence>
<dbReference type="SMART" id="SM00530">
    <property type="entry name" value="HTH_XRE"/>
    <property type="match status" value="1"/>
</dbReference>
<comment type="caution">
    <text evidence="5">The sequence shown here is derived from an EMBL/GenBank/DDBJ whole genome shotgun (WGS) entry which is preliminary data.</text>
</comment>
<proteinExistence type="predicted"/>
<dbReference type="Gene3D" id="1.10.260.40">
    <property type="entry name" value="lambda repressor-like DNA-binding domains"/>
    <property type="match status" value="1"/>
</dbReference>